<evidence type="ECO:0000313" key="4">
    <source>
        <dbReference type="Proteomes" id="UP000289555"/>
    </source>
</evidence>
<gene>
    <name evidence="3" type="ORF">HORIV_39790</name>
</gene>
<keyword evidence="1" id="KW-0472">Membrane</keyword>
<reference evidence="4" key="1">
    <citation type="journal article" date="2019" name="Microbiol. Resour. Announc.">
        <title>Complete Genome Sequence of Halomonas olivaria, a Moderately Halophilic Bacterium Isolated from Olive Processing Effluents, Obtained by Nanopore Sequencing.</title>
        <authorList>
            <person name="Nagata S."/>
            <person name="Ii K.M."/>
            <person name="Tsukimi T."/>
            <person name="Miura M.C."/>
            <person name="Galipon J."/>
            <person name="Arakawa K."/>
        </authorList>
    </citation>
    <scope>NUCLEOTIDE SEQUENCE [LARGE SCALE GENOMIC DNA]</scope>
    <source>
        <strain evidence="4">TYRC17</strain>
    </source>
</reference>
<feature type="signal peptide" evidence="2">
    <location>
        <begin position="1"/>
        <end position="33"/>
    </location>
</feature>
<keyword evidence="2" id="KW-0732">Signal</keyword>
<evidence type="ECO:0000313" key="3">
    <source>
        <dbReference type="EMBL" id="BBI51558.1"/>
    </source>
</evidence>
<feature type="chain" id="PRO_5045783815" description="Tripartite tricarboxylate transporter substrate binding protein" evidence="2">
    <location>
        <begin position="34"/>
        <end position="65"/>
    </location>
</feature>
<evidence type="ECO:0008006" key="5">
    <source>
        <dbReference type="Google" id="ProtNLM"/>
    </source>
</evidence>
<evidence type="ECO:0000256" key="2">
    <source>
        <dbReference type="SAM" id="SignalP"/>
    </source>
</evidence>
<protein>
    <recommendedName>
        <fullName evidence="5">Tripartite tricarboxylate transporter substrate binding protein</fullName>
    </recommendedName>
</protein>
<dbReference type="Proteomes" id="UP000289555">
    <property type="component" value="Chromosome"/>
</dbReference>
<name>A0ABN5WYA4_9GAMM</name>
<organism evidence="3 4">
    <name type="scientific">Vreelandella olivaria</name>
    <dbReference type="NCBI Taxonomy" id="390919"/>
    <lineage>
        <taxon>Bacteria</taxon>
        <taxon>Pseudomonadati</taxon>
        <taxon>Pseudomonadota</taxon>
        <taxon>Gammaproteobacteria</taxon>
        <taxon>Oceanospirillales</taxon>
        <taxon>Halomonadaceae</taxon>
        <taxon>Vreelandella</taxon>
    </lineage>
</organism>
<accession>A0ABN5WYA4</accession>
<keyword evidence="1" id="KW-0812">Transmembrane</keyword>
<proteinExistence type="predicted"/>
<keyword evidence="4" id="KW-1185">Reference proteome</keyword>
<sequence length="65" mass="6801">MTTSKHTPLNTFKKALLVVACSTLGAISVNAQANDVSVPDTIHWTIPFGVGGGTDVGTLLLYLDE</sequence>
<dbReference type="EMBL" id="AP019416">
    <property type="protein sequence ID" value="BBI51558.1"/>
    <property type="molecule type" value="Genomic_DNA"/>
</dbReference>
<feature type="transmembrane region" description="Helical" evidence="1">
    <location>
        <begin position="41"/>
        <end position="63"/>
    </location>
</feature>
<keyword evidence="1" id="KW-1133">Transmembrane helix</keyword>
<evidence type="ECO:0000256" key="1">
    <source>
        <dbReference type="SAM" id="Phobius"/>
    </source>
</evidence>